<evidence type="ECO:0000313" key="3">
    <source>
        <dbReference type="Proteomes" id="UP000562352"/>
    </source>
</evidence>
<feature type="chain" id="PRO_5032954570" description="Secreted protein" evidence="1">
    <location>
        <begin position="32"/>
        <end position="125"/>
    </location>
</feature>
<gene>
    <name evidence="2" type="ORF">FHS22_003317</name>
</gene>
<evidence type="ECO:0000313" key="2">
    <source>
        <dbReference type="EMBL" id="MBB5964034.1"/>
    </source>
</evidence>
<dbReference type="Proteomes" id="UP000562352">
    <property type="component" value="Unassembled WGS sequence"/>
</dbReference>
<evidence type="ECO:0000256" key="1">
    <source>
        <dbReference type="SAM" id="SignalP"/>
    </source>
</evidence>
<keyword evidence="3" id="KW-1185">Reference proteome</keyword>
<dbReference type="EMBL" id="JACHJJ010000010">
    <property type="protein sequence ID" value="MBB5964034.1"/>
    <property type="molecule type" value="Genomic_DNA"/>
</dbReference>
<dbReference type="AlphaFoldDB" id="A0A841D6A6"/>
<proteinExistence type="predicted"/>
<sequence length="125" mass="13181">MSIGRKLCATGFATVSAAVLLAVGTATPASAGIDECTVFYGWTTCSTDSIAANPNTGSVTVRTFESYIANPICDPSEIRWKLVDSTNGKVVRRGSGAGTWTVTGLTNRYYGRLDTCPRMSIEVSS</sequence>
<protein>
    <recommendedName>
        <fullName evidence="4">Secreted protein</fullName>
    </recommendedName>
</protein>
<dbReference type="RefSeq" id="WP_184942578.1">
    <property type="nucleotide sequence ID" value="NZ_BAAAWZ010000001.1"/>
</dbReference>
<keyword evidence="1" id="KW-0732">Signal</keyword>
<name>A0A841D6A6_PLAVE</name>
<reference evidence="2 3" key="1">
    <citation type="submission" date="2020-08" db="EMBL/GenBank/DDBJ databases">
        <title>Genomic Encyclopedia of Type Strains, Phase III (KMG-III): the genomes of soil and plant-associated and newly described type strains.</title>
        <authorList>
            <person name="Whitman W."/>
        </authorList>
    </citation>
    <scope>NUCLEOTIDE SEQUENCE [LARGE SCALE GENOMIC DNA]</scope>
    <source>
        <strain evidence="2 3">CECT 3303</strain>
    </source>
</reference>
<feature type="signal peptide" evidence="1">
    <location>
        <begin position="1"/>
        <end position="31"/>
    </location>
</feature>
<evidence type="ECO:0008006" key="4">
    <source>
        <dbReference type="Google" id="ProtNLM"/>
    </source>
</evidence>
<comment type="caution">
    <text evidence="2">The sequence shown here is derived from an EMBL/GenBank/DDBJ whole genome shotgun (WGS) entry which is preliminary data.</text>
</comment>
<organism evidence="2 3">
    <name type="scientific">Planomonospora venezuelensis</name>
    <dbReference type="NCBI Taxonomy" id="1999"/>
    <lineage>
        <taxon>Bacteria</taxon>
        <taxon>Bacillati</taxon>
        <taxon>Actinomycetota</taxon>
        <taxon>Actinomycetes</taxon>
        <taxon>Streptosporangiales</taxon>
        <taxon>Streptosporangiaceae</taxon>
        <taxon>Planomonospora</taxon>
    </lineage>
</organism>
<accession>A0A841D6A6</accession>